<dbReference type="RefSeq" id="WP_228459968.1">
    <property type="nucleotide sequence ID" value="NZ_JACXXP010000039.1"/>
</dbReference>
<keyword evidence="9" id="KW-0753">Steroid metabolism</keyword>
<dbReference type="InterPro" id="IPR000172">
    <property type="entry name" value="GMC_OxRdtase_N"/>
</dbReference>
<evidence type="ECO:0000256" key="1">
    <source>
        <dbReference type="ARBA" id="ARBA00001974"/>
    </source>
</evidence>
<evidence type="ECO:0000259" key="17">
    <source>
        <dbReference type="PROSITE" id="PS50206"/>
    </source>
</evidence>
<dbReference type="GO" id="GO:0016995">
    <property type="term" value="F:cholesterol oxidase activity"/>
    <property type="evidence" value="ECO:0007669"/>
    <property type="project" value="UniProtKB-EC"/>
</dbReference>
<evidence type="ECO:0000256" key="5">
    <source>
        <dbReference type="ARBA" id="ARBA00022827"/>
    </source>
</evidence>
<comment type="caution">
    <text evidence="18">The sequence shown here is derived from an EMBL/GenBank/DDBJ whole genome shotgun (WGS) entry which is preliminary data.</text>
</comment>
<keyword evidence="16" id="KW-0472">Membrane</keyword>
<keyword evidence="8" id="KW-1207">Sterol metabolism</keyword>
<feature type="transmembrane region" description="Helical" evidence="16">
    <location>
        <begin position="21"/>
        <end position="43"/>
    </location>
</feature>
<evidence type="ECO:0000256" key="14">
    <source>
        <dbReference type="ARBA" id="ARBA00049744"/>
    </source>
</evidence>
<reference evidence="18" key="1">
    <citation type="submission" date="2021-11" db="EMBL/GenBank/DDBJ databases">
        <title>Description of novel Chryseobacterium species.</title>
        <authorList>
            <person name="Saticioglu I.B."/>
            <person name="Ay H."/>
            <person name="Altun S."/>
            <person name="Duman M."/>
        </authorList>
    </citation>
    <scope>NUCLEOTIDE SEQUENCE</scope>
    <source>
        <strain evidence="18">C-39</strain>
    </source>
</reference>
<dbReference type="GO" id="GO:0004769">
    <property type="term" value="F:steroid Delta-isomerase activity"/>
    <property type="evidence" value="ECO:0007669"/>
    <property type="project" value="UniProtKB-EC"/>
</dbReference>
<dbReference type="Gene3D" id="3.30.410.10">
    <property type="entry name" value="Cholesterol Oxidase, domain 2"/>
    <property type="match status" value="1"/>
</dbReference>
<organism evidence="18 19">
    <name type="scientific">Chryseobacterium muglaense</name>
    <dbReference type="NCBI Taxonomy" id="2893752"/>
    <lineage>
        <taxon>Bacteria</taxon>
        <taxon>Pseudomonadati</taxon>
        <taxon>Bacteroidota</taxon>
        <taxon>Flavobacteriia</taxon>
        <taxon>Flavobacteriales</taxon>
        <taxon>Weeksellaceae</taxon>
        <taxon>Chryseobacterium group</taxon>
        <taxon>Chryseobacterium</taxon>
    </lineage>
</organism>
<evidence type="ECO:0000256" key="2">
    <source>
        <dbReference type="ARBA" id="ARBA00010790"/>
    </source>
</evidence>
<keyword evidence="4" id="KW-0285">Flavoprotein</keyword>
<evidence type="ECO:0000256" key="4">
    <source>
        <dbReference type="ARBA" id="ARBA00022630"/>
    </source>
</evidence>
<keyword evidence="7" id="KW-0443">Lipid metabolism</keyword>
<protein>
    <recommendedName>
        <fullName evidence="14">Cholesterol oxidase</fullName>
        <ecNumber evidence="13">1.1.3.6</ecNumber>
        <ecNumber evidence="11">5.3.3.1</ecNumber>
    </recommendedName>
    <alternativeName>
        <fullName evidence="15">Cholesterol isomerase</fullName>
    </alternativeName>
</protein>
<evidence type="ECO:0000256" key="12">
    <source>
        <dbReference type="ARBA" id="ARBA00049645"/>
    </source>
</evidence>
<keyword evidence="5" id="KW-0274">FAD</keyword>
<dbReference type="PROSITE" id="PS50206">
    <property type="entry name" value="RHODANESE_3"/>
    <property type="match status" value="1"/>
</dbReference>
<evidence type="ECO:0000313" key="19">
    <source>
        <dbReference type="Proteomes" id="UP001107960"/>
    </source>
</evidence>
<dbReference type="EMBL" id="JAJJML010000001">
    <property type="protein sequence ID" value="MCC9036614.1"/>
    <property type="molecule type" value="Genomic_DNA"/>
</dbReference>
<evidence type="ECO:0000256" key="7">
    <source>
        <dbReference type="ARBA" id="ARBA00023098"/>
    </source>
</evidence>
<comment type="pathway">
    <text evidence="12">Steroid metabolism; cholesterol degradation.</text>
</comment>
<comment type="cofactor">
    <cofactor evidence="1">
        <name>FAD</name>
        <dbReference type="ChEBI" id="CHEBI:57692"/>
    </cofactor>
</comment>
<dbReference type="Pfam" id="PF22500">
    <property type="entry name" value="GMC_oxred_C_1st"/>
    <property type="match status" value="1"/>
</dbReference>
<dbReference type="PANTHER" id="PTHR47470">
    <property type="entry name" value="CHOLESTEROL OXIDASE"/>
    <property type="match status" value="1"/>
</dbReference>
<dbReference type="EC" id="1.1.3.6" evidence="13"/>
<evidence type="ECO:0000256" key="9">
    <source>
        <dbReference type="ARBA" id="ARBA00023221"/>
    </source>
</evidence>
<evidence type="ECO:0000256" key="8">
    <source>
        <dbReference type="ARBA" id="ARBA00023166"/>
    </source>
</evidence>
<keyword evidence="16" id="KW-1133">Transmembrane helix</keyword>
<dbReference type="InterPro" id="IPR007867">
    <property type="entry name" value="GMC_OxRtase_C"/>
</dbReference>
<dbReference type="GO" id="GO:0008203">
    <property type="term" value="P:cholesterol metabolic process"/>
    <property type="evidence" value="ECO:0007669"/>
    <property type="project" value="UniProtKB-KW"/>
</dbReference>
<dbReference type="InterPro" id="IPR036188">
    <property type="entry name" value="FAD/NAD-bd_sf"/>
</dbReference>
<feature type="domain" description="Rhodanese" evidence="17">
    <location>
        <begin position="63"/>
        <end position="100"/>
    </location>
</feature>
<sequence length="540" mass="59845">MTEDKNSISISKDHFMNRKEFLRHSLLGVGALYFTSFSSVLFAKNNEAKIETENLEIDNVIIGSGYGGAVAALRLAEAGHEVTILEMGLNWEKSGEKFSPMISPGKSAAWLRTKTIAPFFNIFNTKKYTGTLDRWDFSNIKIWMGRGVGGGSLVNGGMAVLPKKNYFKEVFPDLNAEDFYGKYFPLAEKELEVNSADENFLENCSFYKFNKVGEQEAHKAGFKTVRVPNVYDFKYMEDEYENKVPRSALAGEVIYGNNHGKKSLDKTYFKKAQETGKVHIHDLHKVESITKNSDNSYSLEVIQTNTLGETVAKKNIVCKKLFLCAGTMGTLELLLKSSNDNKLTLNSEVGKNWGNNGNFMTGRNFVNTFSGGTGVNHSTIPVGGIDNWNDKEHPFFSEIAPLPMGMDVATSLYLMINPVPKKGSAFFNPISKKLDLQWSADNVALARKNAEYFIKKMNKVNGGTRAHLLFNNGFGADICYHPLGGAVLGKATDMKGKLKGSENLYIIDGSLIPGTIGVNPFLTITALAEYCIEHIISQDY</sequence>
<accession>A0A9Q3V0A4</accession>
<evidence type="ECO:0000313" key="18">
    <source>
        <dbReference type="EMBL" id="MCC9036614.1"/>
    </source>
</evidence>
<gene>
    <name evidence="18" type="ORF">LNP80_20630</name>
</gene>
<dbReference type="PANTHER" id="PTHR47470:SF1">
    <property type="entry name" value="FAD-DEPENDENT OXIDOREDUCTASE 2 FAD BINDING DOMAIN-CONTAINING PROTEIN"/>
    <property type="match status" value="1"/>
</dbReference>
<keyword evidence="10" id="KW-0413">Isomerase</keyword>
<dbReference type="Proteomes" id="UP001107960">
    <property type="component" value="Unassembled WGS sequence"/>
</dbReference>
<evidence type="ECO:0000256" key="16">
    <source>
        <dbReference type="SAM" id="Phobius"/>
    </source>
</evidence>
<dbReference type="SUPFAM" id="SSF54373">
    <property type="entry name" value="FAD-linked reductases, C-terminal domain"/>
    <property type="match status" value="1"/>
</dbReference>
<evidence type="ECO:0000256" key="13">
    <source>
        <dbReference type="ARBA" id="ARBA00049723"/>
    </source>
</evidence>
<dbReference type="GO" id="GO:0050660">
    <property type="term" value="F:flavin adenine dinucleotide binding"/>
    <property type="evidence" value="ECO:0007669"/>
    <property type="project" value="InterPro"/>
</dbReference>
<evidence type="ECO:0000256" key="3">
    <source>
        <dbReference type="ARBA" id="ARBA00022548"/>
    </source>
</evidence>
<name>A0A9Q3V0A4_9FLAO</name>
<dbReference type="EC" id="5.3.3.1" evidence="11"/>
<keyword evidence="3" id="KW-0153">Cholesterol metabolism</keyword>
<dbReference type="SUPFAM" id="SSF51905">
    <property type="entry name" value="FAD/NAD(P)-binding domain"/>
    <property type="match status" value="1"/>
</dbReference>
<dbReference type="Pfam" id="PF05199">
    <property type="entry name" value="GMC_oxred_C"/>
    <property type="match status" value="1"/>
</dbReference>
<dbReference type="InterPro" id="IPR052542">
    <property type="entry name" value="Cholesterol_Oxidase"/>
</dbReference>
<evidence type="ECO:0000256" key="6">
    <source>
        <dbReference type="ARBA" id="ARBA00023002"/>
    </source>
</evidence>
<evidence type="ECO:0000256" key="11">
    <source>
        <dbReference type="ARBA" id="ARBA00038856"/>
    </source>
</evidence>
<dbReference type="Gene3D" id="3.50.50.60">
    <property type="entry name" value="FAD/NAD(P)-binding domain"/>
    <property type="match status" value="1"/>
</dbReference>
<evidence type="ECO:0000256" key="15">
    <source>
        <dbReference type="ARBA" id="ARBA00049778"/>
    </source>
</evidence>
<keyword evidence="6" id="KW-0560">Oxidoreductase</keyword>
<comment type="similarity">
    <text evidence="2">Belongs to the GMC oxidoreductase family.</text>
</comment>
<keyword evidence="16" id="KW-0812">Transmembrane</keyword>
<dbReference type="AlphaFoldDB" id="A0A9Q3V0A4"/>
<dbReference type="Pfam" id="PF00732">
    <property type="entry name" value="GMC_oxred_N"/>
    <property type="match status" value="1"/>
</dbReference>
<dbReference type="Pfam" id="PF13450">
    <property type="entry name" value="NAD_binding_8"/>
    <property type="match status" value="1"/>
</dbReference>
<proteinExistence type="inferred from homology"/>
<dbReference type="InterPro" id="IPR001763">
    <property type="entry name" value="Rhodanese-like_dom"/>
</dbReference>
<evidence type="ECO:0000256" key="10">
    <source>
        <dbReference type="ARBA" id="ARBA00023235"/>
    </source>
</evidence>